<gene>
    <name evidence="6" type="ORF">M0R45_027109</name>
</gene>
<keyword evidence="1" id="KW-0433">Leucine-rich repeat</keyword>
<sequence>MVSHITYFFSMLLLVFMVCHPSQAMITSTNQSQFFVQIIKSLSPNSGSSLSDWDVKGGKPYCNFSGVMCNNEGYVVQINISGRSLSGHFPADICSYLPELRILRLGSNNLRGDFVDSITNCSFLEELSMEHLFLSGTLPDFSPLKNLKILDLSYNCSKASSPCQCLILPILRCSISMRM</sequence>
<dbReference type="PANTHER" id="PTHR48060">
    <property type="entry name" value="DNA DAMAGE-REPAIR/TOLERATION PROTEIN DRT100"/>
    <property type="match status" value="1"/>
</dbReference>
<dbReference type="Pfam" id="PF08263">
    <property type="entry name" value="LRRNT_2"/>
    <property type="match status" value="1"/>
</dbReference>
<dbReference type="PANTHER" id="PTHR48060:SF21">
    <property type="entry name" value="L DOMAIN-LIKE PROTEIN"/>
    <property type="match status" value="1"/>
</dbReference>
<feature type="signal peptide" evidence="4">
    <location>
        <begin position="1"/>
        <end position="24"/>
    </location>
</feature>
<dbReference type="AlphaFoldDB" id="A0AAW1X1A2"/>
<proteinExistence type="predicted"/>
<evidence type="ECO:0000256" key="4">
    <source>
        <dbReference type="SAM" id="SignalP"/>
    </source>
</evidence>
<dbReference type="InterPro" id="IPR053211">
    <property type="entry name" value="DNA_repair-toleration"/>
</dbReference>
<name>A0AAW1X1A2_RUBAR</name>
<accession>A0AAW1X1A2</accession>
<reference evidence="6 7" key="1">
    <citation type="journal article" date="2023" name="G3 (Bethesda)">
        <title>A chromosome-length genome assembly and annotation of blackberry (Rubus argutus, cv. 'Hillquist').</title>
        <authorList>
            <person name="Bruna T."/>
            <person name="Aryal R."/>
            <person name="Dudchenko O."/>
            <person name="Sargent D.J."/>
            <person name="Mead D."/>
            <person name="Buti M."/>
            <person name="Cavallini A."/>
            <person name="Hytonen T."/>
            <person name="Andres J."/>
            <person name="Pham M."/>
            <person name="Weisz D."/>
            <person name="Mascagni F."/>
            <person name="Usai G."/>
            <person name="Natali L."/>
            <person name="Bassil N."/>
            <person name="Fernandez G.E."/>
            <person name="Lomsadze A."/>
            <person name="Armour M."/>
            <person name="Olukolu B."/>
            <person name="Poorten T."/>
            <person name="Britton C."/>
            <person name="Davik J."/>
            <person name="Ashrafi H."/>
            <person name="Aiden E.L."/>
            <person name="Borodovsky M."/>
            <person name="Worthington M."/>
        </authorList>
    </citation>
    <scope>NUCLEOTIDE SEQUENCE [LARGE SCALE GENOMIC DNA]</scope>
    <source>
        <strain evidence="6">PI 553951</strain>
    </source>
</reference>
<keyword evidence="2 4" id="KW-0732">Signal</keyword>
<evidence type="ECO:0000256" key="2">
    <source>
        <dbReference type="ARBA" id="ARBA00022729"/>
    </source>
</evidence>
<dbReference type="InterPro" id="IPR001611">
    <property type="entry name" value="Leu-rich_rpt"/>
</dbReference>
<dbReference type="InterPro" id="IPR032675">
    <property type="entry name" value="LRR_dom_sf"/>
</dbReference>
<organism evidence="6 7">
    <name type="scientific">Rubus argutus</name>
    <name type="common">Southern blackberry</name>
    <dbReference type="NCBI Taxonomy" id="59490"/>
    <lineage>
        <taxon>Eukaryota</taxon>
        <taxon>Viridiplantae</taxon>
        <taxon>Streptophyta</taxon>
        <taxon>Embryophyta</taxon>
        <taxon>Tracheophyta</taxon>
        <taxon>Spermatophyta</taxon>
        <taxon>Magnoliopsida</taxon>
        <taxon>eudicotyledons</taxon>
        <taxon>Gunneridae</taxon>
        <taxon>Pentapetalae</taxon>
        <taxon>rosids</taxon>
        <taxon>fabids</taxon>
        <taxon>Rosales</taxon>
        <taxon>Rosaceae</taxon>
        <taxon>Rosoideae</taxon>
        <taxon>Rosoideae incertae sedis</taxon>
        <taxon>Rubus</taxon>
    </lineage>
</organism>
<evidence type="ECO:0000313" key="6">
    <source>
        <dbReference type="EMBL" id="KAK9930051.1"/>
    </source>
</evidence>
<comment type="caution">
    <text evidence="6">The sequence shown here is derived from an EMBL/GenBank/DDBJ whole genome shotgun (WGS) entry which is preliminary data.</text>
</comment>
<dbReference type="SUPFAM" id="SSF52058">
    <property type="entry name" value="L domain-like"/>
    <property type="match status" value="1"/>
</dbReference>
<feature type="chain" id="PRO_5043418881" description="Leucine-rich repeat-containing N-terminal plant-type domain-containing protein" evidence="4">
    <location>
        <begin position="25"/>
        <end position="179"/>
    </location>
</feature>
<dbReference type="Pfam" id="PF00560">
    <property type="entry name" value="LRR_1"/>
    <property type="match status" value="1"/>
</dbReference>
<evidence type="ECO:0000256" key="1">
    <source>
        <dbReference type="ARBA" id="ARBA00022614"/>
    </source>
</evidence>
<evidence type="ECO:0000313" key="7">
    <source>
        <dbReference type="Proteomes" id="UP001457282"/>
    </source>
</evidence>
<feature type="domain" description="Leucine-rich repeat-containing N-terminal plant-type" evidence="5">
    <location>
        <begin position="30"/>
        <end position="70"/>
    </location>
</feature>
<dbReference type="Gene3D" id="3.80.10.10">
    <property type="entry name" value="Ribonuclease Inhibitor"/>
    <property type="match status" value="1"/>
</dbReference>
<protein>
    <recommendedName>
        <fullName evidence="5">Leucine-rich repeat-containing N-terminal plant-type domain-containing protein</fullName>
    </recommendedName>
</protein>
<dbReference type="EMBL" id="JBEDUW010000005">
    <property type="protein sequence ID" value="KAK9930051.1"/>
    <property type="molecule type" value="Genomic_DNA"/>
</dbReference>
<evidence type="ECO:0000259" key="5">
    <source>
        <dbReference type="Pfam" id="PF08263"/>
    </source>
</evidence>
<evidence type="ECO:0000256" key="3">
    <source>
        <dbReference type="ARBA" id="ARBA00022737"/>
    </source>
</evidence>
<dbReference type="InterPro" id="IPR013210">
    <property type="entry name" value="LRR_N_plant-typ"/>
</dbReference>
<keyword evidence="7" id="KW-1185">Reference proteome</keyword>
<keyword evidence="3" id="KW-0677">Repeat</keyword>
<dbReference type="Proteomes" id="UP001457282">
    <property type="component" value="Unassembled WGS sequence"/>
</dbReference>